<dbReference type="SUPFAM" id="SSF50876">
    <property type="entry name" value="Avidin/streptavidin"/>
    <property type="match status" value="1"/>
</dbReference>
<organism evidence="6 7">
    <name type="scientific">Kitasatospora cinereorecta</name>
    <dbReference type="NCBI Taxonomy" id="285560"/>
    <lineage>
        <taxon>Bacteria</taxon>
        <taxon>Bacillati</taxon>
        <taxon>Actinomycetota</taxon>
        <taxon>Actinomycetes</taxon>
        <taxon>Kitasatosporales</taxon>
        <taxon>Streptomycetaceae</taxon>
        <taxon>Kitasatospora</taxon>
    </lineage>
</organism>
<comment type="similarity">
    <text evidence="2">Belongs to the avidin/streptavidin family.</text>
</comment>
<evidence type="ECO:0000256" key="3">
    <source>
        <dbReference type="ARBA" id="ARBA00022525"/>
    </source>
</evidence>
<proteinExistence type="inferred from homology"/>
<dbReference type="PANTHER" id="PTHR34399">
    <property type="entry name" value="AVIDIN-RELATED"/>
    <property type="match status" value="1"/>
</dbReference>
<evidence type="ECO:0000256" key="2">
    <source>
        <dbReference type="ARBA" id="ARBA00006297"/>
    </source>
</evidence>
<keyword evidence="4" id="KW-0732">Signal</keyword>
<dbReference type="EMBL" id="JBHSOC010000078">
    <property type="protein sequence ID" value="MFC5645713.1"/>
    <property type="molecule type" value="Genomic_DNA"/>
</dbReference>
<dbReference type="PROSITE" id="PS51326">
    <property type="entry name" value="AVIDIN_2"/>
    <property type="match status" value="1"/>
</dbReference>
<keyword evidence="3" id="KW-0964">Secreted</keyword>
<comment type="caution">
    <text evidence="6">The sequence shown here is derived from an EMBL/GenBank/DDBJ whole genome shotgun (WGS) entry which is preliminary data.</text>
</comment>
<dbReference type="Gene3D" id="2.40.128.30">
    <property type="entry name" value="Avidin-like"/>
    <property type="match status" value="1"/>
</dbReference>
<dbReference type="Pfam" id="PF01382">
    <property type="entry name" value="Avidin"/>
    <property type="match status" value="1"/>
</dbReference>
<dbReference type="RefSeq" id="WP_346148043.1">
    <property type="nucleotide sequence ID" value="NZ_BAAAUA010000043.1"/>
</dbReference>
<name>A0ABW0VJV4_9ACTN</name>
<dbReference type="InterPro" id="IPR005469">
    <property type="entry name" value="Avidin"/>
</dbReference>
<evidence type="ECO:0000256" key="5">
    <source>
        <dbReference type="ARBA" id="ARBA00023267"/>
    </source>
</evidence>
<protein>
    <submittedName>
        <fullName evidence="6">Avidin/streptavidin family protein</fullName>
    </submittedName>
</protein>
<keyword evidence="5" id="KW-0092">Biotin</keyword>
<accession>A0ABW0VJV4</accession>
<gene>
    <name evidence="6" type="ORF">ACFPZF_30745</name>
</gene>
<evidence type="ECO:0000256" key="1">
    <source>
        <dbReference type="ARBA" id="ARBA00004613"/>
    </source>
</evidence>
<comment type="subcellular location">
    <subcellularLocation>
        <location evidence="1">Secreted</location>
    </subcellularLocation>
</comment>
<reference evidence="7" key="1">
    <citation type="journal article" date="2019" name="Int. J. Syst. Evol. Microbiol.">
        <title>The Global Catalogue of Microorganisms (GCM) 10K type strain sequencing project: providing services to taxonomists for standard genome sequencing and annotation.</title>
        <authorList>
            <consortium name="The Broad Institute Genomics Platform"/>
            <consortium name="The Broad Institute Genome Sequencing Center for Infectious Disease"/>
            <person name="Wu L."/>
            <person name="Ma J."/>
        </authorList>
    </citation>
    <scope>NUCLEOTIDE SEQUENCE [LARGE SCALE GENOMIC DNA]</scope>
    <source>
        <strain evidence="7">CGMCC 4.1622</strain>
    </source>
</reference>
<evidence type="ECO:0000256" key="4">
    <source>
        <dbReference type="ARBA" id="ARBA00022729"/>
    </source>
</evidence>
<evidence type="ECO:0000313" key="7">
    <source>
        <dbReference type="Proteomes" id="UP001596066"/>
    </source>
</evidence>
<dbReference type="PRINTS" id="PR00709">
    <property type="entry name" value="AVIDIN"/>
</dbReference>
<sequence length="142" mass="15076">MGIAGDWYSELGSHMRLDTDPSGAVTGTYTSALGRVSGAYPLVGRYDPPREAAQGTALGWAVAWQNDSADAGSVTAWSGHYRGDGTERISATWLLTRSAEAPDTWESTVVGHDVFTREAPDPARVAQQRLARPLPHPPGAEG</sequence>
<dbReference type="InterPro" id="IPR005468">
    <property type="entry name" value="Avidin/str"/>
</dbReference>
<dbReference type="InterPro" id="IPR051764">
    <property type="entry name" value="Avidin/Streptavidin-rel"/>
</dbReference>
<dbReference type="Proteomes" id="UP001596066">
    <property type="component" value="Unassembled WGS sequence"/>
</dbReference>
<keyword evidence="7" id="KW-1185">Reference proteome</keyword>
<dbReference type="InterPro" id="IPR036896">
    <property type="entry name" value="Avidin-like_sf"/>
</dbReference>
<evidence type="ECO:0000313" key="6">
    <source>
        <dbReference type="EMBL" id="MFC5645713.1"/>
    </source>
</evidence>